<dbReference type="InParanoid" id="A0A0C3B7Q5"/>
<gene>
    <name evidence="1" type="ORF">PILCRDRAFT_15311</name>
</gene>
<keyword evidence="2" id="KW-1185">Reference proteome</keyword>
<reference evidence="1 2" key="1">
    <citation type="submission" date="2014-04" db="EMBL/GenBank/DDBJ databases">
        <authorList>
            <consortium name="DOE Joint Genome Institute"/>
            <person name="Kuo A."/>
            <person name="Tarkka M."/>
            <person name="Buscot F."/>
            <person name="Kohler A."/>
            <person name="Nagy L.G."/>
            <person name="Floudas D."/>
            <person name="Copeland A."/>
            <person name="Barry K.W."/>
            <person name="Cichocki N."/>
            <person name="Veneault-Fourrey C."/>
            <person name="LaButti K."/>
            <person name="Lindquist E.A."/>
            <person name="Lipzen A."/>
            <person name="Lundell T."/>
            <person name="Morin E."/>
            <person name="Murat C."/>
            <person name="Sun H."/>
            <person name="Tunlid A."/>
            <person name="Henrissat B."/>
            <person name="Grigoriev I.V."/>
            <person name="Hibbett D.S."/>
            <person name="Martin F."/>
            <person name="Nordberg H.P."/>
            <person name="Cantor M.N."/>
            <person name="Hua S.X."/>
        </authorList>
    </citation>
    <scope>NUCLEOTIDE SEQUENCE [LARGE SCALE GENOMIC DNA]</scope>
    <source>
        <strain evidence="1 2">F 1598</strain>
    </source>
</reference>
<evidence type="ECO:0000313" key="2">
    <source>
        <dbReference type="Proteomes" id="UP000054166"/>
    </source>
</evidence>
<protein>
    <submittedName>
        <fullName evidence="1">Uncharacterized protein</fullName>
    </submittedName>
</protein>
<proteinExistence type="predicted"/>
<sequence length="60" mass="6676">MTYYDEIPLFFRVDCHGYGKTRGFSKTGSTGKGTVVDFSTPRHTAYPYCGITGIYGPMPE</sequence>
<dbReference type="AlphaFoldDB" id="A0A0C3B7Q5"/>
<reference evidence="2" key="2">
    <citation type="submission" date="2015-01" db="EMBL/GenBank/DDBJ databases">
        <title>Evolutionary Origins and Diversification of the Mycorrhizal Mutualists.</title>
        <authorList>
            <consortium name="DOE Joint Genome Institute"/>
            <consortium name="Mycorrhizal Genomics Consortium"/>
            <person name="Kohler A."/>
            <person name="Kuo A."/>
            <person name="Nagy L.G."/>
            <person name="Floudas D."/>
            <person name="Copeland A."/>
            <person name="Barry K.W."/>
            <person name="Cichocki N."/>
            <person name="Veneault-Fourrey C."/>
            <person name="LaButti K."/>
            <person name="Lindquist E.A."/>
            <person name="Lipzen A."/>
            <person name="Lundell T."/>
            <person name="Morin E."/>
            <person name="Murat C."/>
            <person name="Riley R."/>
            <person name="Ohm R."/>
            <person name="Sun H."/>
            <person name="Tunlid A."/>
            <person name="Henrissat B."/>
            <person name="Grigoriev I.V."/>
            <person name="Hibbett D.S."/>
            <person name="Martin F."/>
        </authorList>
    </citation>
    <scope>NUCLEOTIDE SEQUENCE [LARGE SCALE GENOMIC DNA]</scope>
    <source>
        <strain evidence="2">F 1598</strain>
    </source>
</reference>
<dbReference type="EMBL" id="KN833085">
    <property type="protein sequence ID" value="KIM73342.1"/>
    <property type="molecule type" value="Genomic_DNA"/>
</dbReference>
<organism evidence="1 2">
    <name type="scientific">Piloderma croceum (strain F 1598)</name>
    <dbReference type="NCBI Taxonomy" id="765440"/>
    <lineage>
        <taxon>Eukaryota</taxon>
        <taxon>Fungi</taxon>
        <taxon>Dikarya</taxon>
        <taxon>Basidiomycota</taxon>
        <taxon>Agaricomycotina</taxon>
        <taxon>Agaricomycetes</taxon>
        <taxon>Agaricomycetidae</taxon>
        <taxon>Atheliales</taxon>
        <taxon>Atheliaceae</taxon>
        <taxon>Piloderma</taxon>
    </lineage>
</organism>
<accession>A0A0C3B7Q5</accession>
<name>A0A0C3B7Q5_PILCF</name>
<dbReference type="HOGENOM" id="CLU_2942635_0_0_1"/>
<evidence type="ECO:0000313" key="1">
    <source>
        <dbReference type="EMBL" id="KIM73342.1"/>
    </source>
</evidence>
<dbReference type="Proteomes" id="UP000054166">
    <property type="component" value="Unassembled WGS sequence"/>
</dbReference>